<feature type="compositionally biased region" description="Acidic residues" evidence="1">
    <location>
        <begin position="286"/>
        <end position="298"/>
    </location>
</feature>
<dbReference type="InterPro" id="IPR040233">
    <property type="entry name" value="CCD97-like_C"/>
</dbReference>
<proteinExistence type="predicted"/>
<feature type="region of interest" description="Disordered" evidence="1">
    <location>
        <begin position="241"/>
        <end position="298"/>
    </location>
</feature>
<dbReference type="EMBL" id="CAXLJM020000007">
    <property type="protein sequence ID" value="CAL8074604.1"/>
    <property type="molecule type" value="Genomic_DNA"/>
</dbReference>
<keyword evidence="4" id="KW-1185">Reference proteome</keyword>
<feature type="compositionally biased region" description="Basic and acidic residues" evidence="1">
    <location>
        <begin position="416"/>
        <end position="427"/>
    </location>
</feature>
<evidence type="ECO:0000259" key="2">
    <source>
        <dbReference type="Pfam" id="PF09747"/>
    </source>
</evidence>
<feature type="compositionally biased region" description="Acidic residues" evidence="1">
    <location>
        <begin position="1"/>
        <end position="13"/>
    </location>
</feature>
<feature type="compositionally biased region" description="Polar residues" evidence="1">
    <location>
        <begin position="14"/>
        <end position="24"/>
    </location>
</feature>
<feature type="compositionally biased region" description="Acidic residues" evidence="1">
    <location>
        <begin position="337"/>
        <end position="355"/>
    </location>
</feature>
<dbReference type="PANTHER" id="PTHR31840">
    <property type="entry name" value="COILED-COIL DOMAIN-CONTAINING PROTEIN 97"/>
    <property type="match status" value="1"/>
</dbReference>
<protein>
    <recommendedName>
        <fullName evidence="2">CCD97-like C-terminal domain-containing protein</fullName>
    </recommendedName>
</protein>
<feature type="compositionally biased region" description="Acidic residues" evidence="1">
    <location>
        <begin position="244"/>
        <end position="266"/>
    </location>
</feature>
<feature type="compositionally biased region" description="Polar residues" evidence="1">
    <location>
        <begin position="268"/>
        <end position="277"/>
    </location>
</feature>
<dbReference type="Pfam" id="PF09747">
    <property type="entry name" value="CCD97-like_C"/>
    <property type="match status" value="1"/>
</dbReference>
<name>A0ABP1PRK0_9HEXA</name>
<gene>
    <name evidence="3" type="ORF">ODALV1_LOCUS2939</name>
</gene>
<evidence type="ECO:0000256" key="1">
    <source>
        <dbReference type="SAM" id="MobiDB-lite"/>
    </source>
</evidence>
<feature type="region of interest" description="Disordered" evidence="1">
    <location>
        <begin position="337"/>
        <end position="368"/>
    </location>
</feature>
<dbReference type="Proteomes" id="UP001642540">
    <property type="component" value="Unassembled WGS sequence"/>
</dbReference>
<reference evidence="3 4" key="1">
    <citation type="submission" date="2024-08" db="EMBL/GenBank/DDBJ databases">
        <authorList>
            <person name="Cucini C."/>
            <person name="Frati F."/>
        </authorList>
    </citation>
    <scope>NUCLEOTIDE SEQUENCE [LARGE SCALE GENOMIC DNA]</scope>
</reference>
<comment type="caution">
    <text evidence="3">The sequence shown here is derived from an EMBL/GenBank/DDBJ whole genome shotgun (WGS) entry which is preliminary data.</text>
</comment>
<dbReference type="PANTHER" id="PTHR31840:SF1">
    <property type="entry name" value="COILED-COIL DOMAIN-CONTAINING PROTEIN 97"/>
    <property type="match status" value="1"/>
</dbReference>
<feature type="compositionally biased region" description="Polar residues" evidence="1">
    <location>
        <begin position="387"/>
        <end position="404"/>
    </location>
</feature>
<feature type="region of interest" description="Disordered" evidence="1">
    <location>
        <begin position="387"/>
        <end position="427"/>
    </location>
</feature>
<accession>A0ABP1PRK0</accession>
<organism evidence="3 4">
    <name type="scientific">Orchesella dallaii</name>
    <dbReference type="NCBI Taxonomy" id="48710"/>
    <lineage>
        <taxon>Eukaryota</taxon>
        <taxon>Metazoa</taxon>
        <taxon>Ecdysozoa</taxon>
        <taxon>Arthropoda</taxon>
        <taxon>Hexapoda</taxon>
        <taxon>Collembola</taxon>
        <taxon>Entomobryomorpha</taxon>
        <taxon>Entomobryoidea</taxon>
        <taxon>Orchesellidae</taxon>
        <taxon>Orchesellinae</taxon>
        <taxon>Orchesella</taxon>
    </lineage>
</organism>
<dbReference type="InterPro" id="IPR018613">
    <property type="entry name" value="Ccdc97-like"/>
</dbReference>
<feature type="region of interest" description="Disordered" evidence="1">
    <location>
        <begin position="1"/>
        <end position="24"/>
    </location>
</feature>
<evidence type="ECO:0000313" key="4">
    <source>
        <dbReference type="Proteomes" id="UP001642540"/>
    </source>
</evidence>
<sequence>MDEPSESSIEVDTETGTAVTSSSAGALSLEPVSEVYCTSSNNGGSIFQKDINSSSENPLTEAQHNMLERLSKNSQVMVKSQQRDEPDLSAEQKLDALRVVFETHPDQFLVRFGKFLRSTDSKCFEGHRREGNYNVIFQLNEVEKSWKAGADEKRLKNRRYEALKRLVETTDYFSEEEMQRRNPILYDQLIGRYHTQEERAAFLQQSWKSTSGSGTTSMPLTDLFLAHMERTEDGISCRRKDQEFQQEEEDQADAEYESDDDYDMENEQPGTSKNSGKSPRRPPTVNDEEVREEIEDDEKDLLKEEFFTTMYRNFLNGKDDDFDYSTVDENTEYDCGENLENDEEEKYFDDEEPCEVSEPSSDLDDLFRPPVRSSEIESKIQQLSVENHNLKESISTQPTTSNDSVMLESDEDELDAYMKEIEKQLQR</sequence>
<feature type="domain" description="CCD97-like C-terminal" evidence="2">
    <location>
        <begin position="157"/>
        <end position="351"/>
    </location>
</feature>
<evidence type="ECO:0000313" key="3">
    <source>
        <dbReference type="EMBL" id="CAL8074604.1"/>
    </source>
</evidence>